<dbReference type="PANTHER" id="PTHR45753">
    <property type="entry name" value="ORNITHINE CARBAMOYLTRANSFERASE, MITOCHONDRIAL"/>
    <property type="match status" value="1"/>
</dbReference>
<reference evidence="10 11" key="1">
    <citation type="submission" date="2017-03" db="EMBL/GenBank/DDBJ databases">
        <title>wgs assembly of Dolosigranulum pigrum KPL CDC strains.</title>
        <authorList>
            <person name="Brugger S.D."/>
            <person name="Pettigrew M."/>
            <person name="Kong Y."/>
            <person name="Lemon K.P."/>
        </authorList>
    </citation>
    <scope>NUCLEOTIDE SEQUENCE [LARGE SCALE GENOMIC DNA]</scope>
    <source>
        <strain evidence="10 11">KPL1931_CDC4294-98</strain>
    </source>
</reference>
<evidence type="ECO:0000313" key="11">
    <source>
        <dbReference type="Proteomes" id="UP000249099"/>
    </source>
</evidence>
<dbReference type="NCBIfam" id="TIGR00670">
    <property type="entry name" value="asp_carb_tr"/>
    <property type="match status" value="1"/>
</dbReference>
<feature type="domain" description="Aspartate/ornithine carbamoyltransferase carbamoyl-P binding" evidence="9">
    <location>
        <begin position="3"/>
        <end position="139"/>
    </location>
</feature>
<dbReference type="GO" id="GO:0006520">
    <property type="term" value="P:amino acid metabolic process"/>
    <property type="evidence" value="ECO:0007669"/>
    <property type="project" value="InterPro"/>
</dbReference>
<comment type="pathway">
    <text evidence="1 7">Pyrimidine metabolism; UMP biosynthesis via de novo pathway; (S)-dihydroorotate from bicarbonate: step 2/3.</text>
</comment>
<comment type="catalytic activity">
    <reaction evidence="6 7">
        <text>carbamoyl phosphate + L-aspartate = N-carbamoyl-L-aspartate + phosphate + H(+)</text>
        <dbReference type="Rhea" id="RHEA:20013"/>
        <dbReference type="ChEBI" id="CHEBI:15378"/>
        <dbReference type="ChEBI" id="CHEBI:29991"/>
        <dbReference type="ChEBI" id="CHEBI:32814"/>
        <dbReference type="ChEBI" id="CHEBI:43474"/>
        <dbReference type="ChEBI" id="CHEBI:58228"/>
        <dbReference type="EC" id="2.1.3.2"/>
    </reaction>
</comment>
<sequence>MDNLLSMQQLSTDDMLRIVKRAVAIKNGEYEPFSEQLFVANLFFENSTRTKLSFEVAEARLGMERIPFEVSTSSVQKGESLYDTCKTLEAIGCDALVIRHPQEAYYEELEGLNIPIINGGDGSGSHPTQSLLDIMTIYEKFGTFEGLNIVICGDIKHSRVAKSNCDALTRLGANVFFSAPKTFQDGALDIDYVDLDEVIDQVDVVMLLRVQHERHDVATKITQVTYNSEYGMNQARYDRLKPDAIVMHPAPVNRGVEILGELIEAPKSVIFEQMTNGVYTRMSILEDVLADRLAQ</sequence>
<feature type="binding site" evidence="7">
    <location>
        <position position="251"/>
    </location>
    <ligand>
        <name>carbamoyl phosphate</name>
        <dbReference type="ChEBI" id="CHEBI:58228"/>
    </ligand>
</feature>
<dbReference type="InterPro" id="IPR006130">
    <property type="entry name" value="Asp/Orn_carbamoylTrfase"/>
</dbReference>
<comment type="similarity">
    <text evidence="2 7">Belongs to the aspartate/ornithine carbamoyltransferase superfamily. ATCase family.</text>
</comment>
<accession>A0A328KVM3</accession>
<dbReference type="SUPFAM" id="SSF53671">
    <property type="entry name" value="Aspartate/ornithine carbamoyltransferase"/>
    <property type="match status" value="1"/>
</dbReference>
<feature type="binding site" evidence="7">
    <location>
        <position position="209"/>
    </location>
    <ligand>
        <name>L-aspartate</name>
        <dbReference type="ChEBI" id="CHEBI:29991"/>
    </ligand>
</feature>
<dbReference type="Pfam" id="PF00185">
    <property type="entry name" value="OTCace"/>
    <property type="match status" value="1"/>
</dbReference>
<feature type="binding site" evidence="7">
    <location>
        <position position="50"/>
    </location>
    <ligand>
        <name>carbamoyl phosphate</name>
        <dbReference type="ChEBI" id="CHEBI:58228"/>
    </ligand>
</feature>
<dbReference type="GO" id="GO:0004070">
    <property type="term" value="F:aspartate carbamoyltransferase activity"/>
    <property type="evidence" value="ECO:0007669"/>
    <property type="project" value="UniProtKB-UniRule"/>
</dbReference>
<dbReference type="Pfam" id="PF02729">
    <property type="entry name" value="OTCace_N"/>
    <property type="match status" value="1"/>
</dbReference>
<dbReference type="UniPathway" id="UPA00070">
    <property type="reaction ID" value="UER00116"/>
</dbReference>
<feature type="binding site" evidence="7">
    <location>
        <position position="250"/>
    </location>
    <ligand>
        <name>carbamoyl phosphate</name>
        <dbReference type="ChEBI" id="CHEBI:58228"/>
    </ligand>
</feature>
<dbReference type="EC" id="2.1.3.2" evidence="7"/>
<gene>
    <name evidence="7" type="primary">pyrB</name>
    <name evidence="10" type="ORF">B8A44_03695</name>
</gene>
<proteinExistence type="inferred from homology"/>
<feature type="binding site" evidence="7">
    <location>
        <position position="129"/>
    </location>
    <ligand>
        <name>carbamoyl phosphate</name>
        <dbReference type="ChEBI" id="CHEBI:58228"/>
    </ligand>
</feature>
<dbReference type="RefSeq" id="WP_112787999.1">
    <property type="nucleotide sequence ID" value="NZ_CP040410.1"/>
</dbReference>
<feature type="binding site" evidence="7">
    <location>
        <position position="77"/>
    </location>
    <ligand>
        <name>L-aspartate</name>
        <dbReference type="ChEBI" id="CHEBI:29991"/>
    </ligand>
</feature>
<evidence type="ECO:0000256" key="2">
    <source>
        <dbReference type="ARBA" id="ARBA00008896"/>
    </source>
</evidence>
<evidence type="ECO:0000259" key="8">
    <source>
        <dbReference type="Pfam" id="PF00185"/>
    </source>
</evidence>
<dbReference type="InterPro" id="IPR006131">
    <property type="entry name" value="Asp_carbamoyltransf_Asp/Orn-bd"/>
</dbReference>
<evidence type="ECO:0000313" key="10">
    <source>
        <dbReference type="EMBL" id="RAN63861.1"/>
    </source>
</evidence>
<evidence type="ECO:0000256" key="3">
    <source>
        <dbReference type="ARBA" id="ARBA00022679"/>
    </source>
</evidence>
<dbReference type="GO" id="GO:0005829">
    <property type="term" value="C:cytosol"/>
    <property type="evidence" value="ECO:0007669"/>
    <property type="project" value="TreeGrafter"/>
</dbReference>
<feature type="binding site" evidence="7">
    <location>
        <position position="99"/>
    </location>
    <ligand>
        <name>carbamoyl phosphate</name>
        <dbReference type="ChEBI" id="CHEBI:58228"/>
    </ligand>
</feature>
<keyword evidence="4 7" id="KW-0665">Pyrimidine biosynthesis</keyword>
<evidence type="ECO:0000256" key="7">
    <source>
        <dbReference type="HAMAP-Rule" id="MF_00001"/>
    </source>
</evidence>
<name>A0A328KVM3_9LACT</name>
<comment type="subunit">
    <text evidence="7">Heterododecamer (2C3:3R2) of six catalytic PyrB chains organized as two trimers (C3), and six regulatory PyrI chains organized as three dimers (R2).</text>
</comment>
<evidence type="ECO:0000256" key="5">
    <source>
        <dbReference type="ARBA" id="ARBA00043884"/>
    </source>
</evidence>
<dbReference type="GO" id="GO:0006207">
    <property type="term" value="P:'de novo' pyrimidine nucleobase biosynthetic process"/>
    <property type="evidence" value="ECO:0007669"/>
    <property type="project" value="InterPro"/>
</dbReference>
<dbReference type="PROSITE" id="PS00097">
    <property type="entry name" value="CARBAMOYLTRANSFERASE"/>
    <property type="match status" value="1"/>
</dbReference>
<comment type="caution">
    <text evidence="10">The sequence shown here is derived from an EMBL/GenBank/DDBJ whole genome shotgun (WGS) entry which is preliminary data.</text>
</comment>
<protein>
    <recommendedName>
        <fullName evidence="7">Aspartate carbamoyltransferase</fullName>
        <ecNumber evidence="7">2.1.3.2</ecNumber>
    </recommendedName>
    <alternativeName>
        <fullName evidence="7">Aspartate transcarbamylase</fullName>
        <shortName evidence="7">ATCase</shortName>
    </alternativeName>
</protein>
<dbReference type="Proteomes" id="UP000249099">
    <property type="component" value="Unassembled WGS sequence"/>
</dbReference>
<dbReference type="GO" id="GO:0044205">
    <property type="term" value="P:'de novo' UMP biosynthetic process"/>
    <property type="evidence" value="ECO:0007669"/>
    <property type="project" value="UniProtKB-UniRule"/>
</dbReference>
<feature type="binding site" evidence="7">
    <location>
        <position position="49"/>
    </location>
    <ligand>
        <name>carbamoyl phosphate</name>
        <dbReference type="ChEBI" id="CHEBI:58228"/>
    </ligand>
</feature>
<feature type="binding site" evidence="7">
    <location>
        <position position="126"/>
    </location>
    <ligand>
        <name>carbamoyl phosphate</name>
        <dbReference type="ChEBI" id="CHEBI:58228"/>
    </ligand>
</feature>
<dbReference type="HAMAP" id="MF_00001">
    <property type="entry name" value="Asp_carb_tr"/>
    <property type="match status" value="1"/>
</dbReference>
<comment type="function">
    <text evidence="5 7">Catalyzes the condensation of carbamoyl phosphate and aspartate to form carbamoyl aspartate and inorganic phosphate, the committed step in the de novo pyrimidine nucleotide biosynthesis pathway.</text>
</comment>
<feature type="domain" description="Aspartate/ornithine carbamoyltransferase Asp/Orn-binding" evidence="8">
    <location>
        <begin position="145"/>
        <end position="286"/>
    </location>
</feature>
<evidence type="ECO:0000256" key="6">
    <source>
        <dbReference type="ARBA" id="ARBA00048859"/>
    </source>
</evidence>
<dbReference type="PRINTS" id="PR00101">
    <property type="entry name" value="ATCASE"/>
</dbReference>
<dbReference type="InterPro" id="IPR036901">
    <property type="entry name" value="Asp/Orn_carbamoylTrfase_sf"/>
</dbReference>
<dbReference type="PRINTS" id="PR00100">
    <property type="entry name" value="AOTCASE"/>
</dbReference>
<dbReference type="AlphaFoldDB" id="A0A328KVM3"/>
<keyword evidence="3 7" id="KW-0808">Transferase</keyword>
<dbReference type="Gene3D" id="3.40.50.1370">
    <property type="entry name" value="Aspartate/ornithine carbamoyltransferase"/>
    <property type="match status" value="2"/>
</dbReference>
<dbReference type="InterPro" id="IPR002082">
    <property type="entry name" value="Asp_carbamoyltransf"/>
</dbReference>
<evidence type="ECO:0000259" key="9">
    <source>
        <dbReference type="Pfam" id="PF02729"/>
    </source>
</evidence>
<dbReference type="InterPro" id="IPR006132">
    <property type="entry name" value="Asp/Orn_carbamoyltranf_P-bd"/>
</dbReference>
<dbReference type="PANTHER" id="PTHR45753:SF6">
    <property type="entry name" value="ASPARTATE CARBAMOYLTRANSFERASE"/>
    <property type="match status" value="1"/>
</dbReference>
<dbReference type="NCBIfam" id="NF002032">
    <property type="entry name" value="PRK00856.1"/>
    <property type="match status" value="1"/>
</dbReference>
<dbReference type="FunFam" id="3.40.50.1370:FF:000011">
    <property type="entry name" value="Aspartate carbamoyltransferase"/>
    <property type="match status" value="1"/>
</dbReference>
<evidence type="ECO:0000256" key="4">
    <source>
        <dbReference type="ARBA" id="ARBA00022975"/>
    </source>
</evidence>
<feature type="binding site" evidence="7">
    <location>
        <position position="159"/>
    </location>
    <ligand>
        <name>L-aspartate</name>
        <dbReference type="ChEBI" id="CHEBI:29991"/>
    </ligand>
</feature>
<dbReference type="GO" id="GO:0016597">
    <property type="term" value="F:amino acid binding"/>
    <property type="evidence" value="ECO:0007669"/>
    <property type="project" value="InterPro"/>
</dbReference>
<dbReference type="EMBL" id="NAQV01000011">
    <property type="protein sequence ID" value="RAN63861.1"/>
    <property type="molecule type" value="Genomic_DNA"/>
</dbReference>
<organism evidence="10 11">
    <name type="scientific">Dolosigranulum pigrum</name>
    <dbReference type="NCBI Taxonomy" id="29394"/>
    <lineage>
        <taxon>Bacteria</taxon>
        <taxon>Bacillati</taxon>
        <taxon>Bacillota</taxon>
        <taxon>Bacilli</taxon>
        <taxon>Lactobacillales</taxon>
        <taxon>Carnobacteriaceae</taxon>
        <taxon>Dolosigranulum</taxon>
    </lineage>
</organism>
<evidence type="ECO:0000256" key="1">
    <source>
        <dbReference type="ARBA" id="ARBA00004852"/>
    </source>
</evidence>